<comment type="caution">
    <text evidence="2">The sequence shown here is derived from an EMBL/GenBank/DDBJ whole genome shotgun (WGS) entry which is preliminary data.</text>
</comment>
<dbReference type="EMBL" id="JAACYS010000009">
    <property type="protein sequence ID" value="NCU16808.1"/>
    <property type="molecule type" value="Genomic_DNA"/>
</dbReference>
<evidence type="ECO:0000313" key="3">
    <source>
        <dbReference type="Proteomes" id="UP000743899"/>
    </source>
</evidence>
<name>A0ABX0A6J9_9BACI</name>
<evidence type="ECO:0000256" key="1">
    <source>
        <dbReference type="SAM" id="Phobius"/>
    </source>
</evidence>
<keyword evidence="1" id="KW-1133">Transmembrane helix</keyword>
<evidence type="ECO:0000313" key="2">
    <source>
        <dbReference type="EMBL" id="NCU16808.1"/>
    </source>
</evidence>
<keyword evidence="1" id="KW-0472">Membrane</keyword>
<organism evidence="2 3">
    <name type="scientific">Pallidibacillus pasinlerensis</name>
    <dbReference type="NCBI Taxonomy" id="2703818"/>
    <lineage>
        <taxon>Bacteria</taxon>
        <taxon>Bacillati</taxon>
        <taxon>Bacillota</taxon>
        <taxon>Bacilli</taxon>
        <taxon>Bacillales</taxon>
        <taxon>Bacillaceae</taxon>
        <taxon>Pallidibacillus</taxon>
    </lineage>
</organism>
<sequence>MFGTIFAIIISVGLPIFAFLYAWKKKRYIPFLLGVLAFVVSQMLLRLPLLEFLQKNSTDFIFFSMTQPILFAILLGLSAGIFEETARFIAMRYIMKQRDWMSGFLFGTGHGGIEAVIFVGIPAFQYVFSPFAIALGDQFLIGGIERFFAIILHIGLSIIVLQTIVHKKIYFLIIAILIHTFVNASVGILPLFIRGNESVIVLEIVIAVVALAVLLYTLWIKRKGVLQ</sequence>
<keyword evidence="1" id="KW-0812">Transmembrane</keyword>
<feature type="transmembrane region" description="Helical" evidence="1">
    <location>
        <begin position="61"/>
        <end position="82"/>
    </location>
</feature>
<accession>A0ABX0A6J9</accession>
<keyword evidence="2" id="KW-0378">Hydrolase</keyword>
<dbReference type="GO" id="GO:0008237">
    <property type="term" value="F:metallopeptidase activity"/>
    <property type="evidence" value="ECO:0007669"/>
    <property type="project" value="UniProtKB-KW"/>
</dbReference>
<proteinExistence type="predicted"/>
<dbReference type="InterPro" id="IPR011397">
    <property type="entry name" value="YhfC"/>
</dbReference>
<keyword evidence="2" id="KW-0482">Metalloprotease</keyword>
<feature type="transmembrane region" description="Helical" evidence="1">
    <location>
        <begin position="30"/>
        <end position="49"/>
    </location>
</feature>
<keyword evidence="3" id="KW-1185">Reference proteome</keyword>
<protein>
    <submittedName>
        <fullName evidence="2">YhfC family intramembrane metalloprotease</fullName>
    </submittedName>
</protein>
<feature type="transmembrane region" description="Helical" evidence="1">
    <location>
        <begin position="199"/>
        <end position="219"/>
    </location>
</feature>
<keyword evidence="2" id="KW-0645">Protease</keyword>
<dbReference type="PIRSF" id="PIRSF033101">
    <property type="entry name" value="UCP033101"/>
    <property type="match status" value="1"/>
</dbReference>
<feature type="transmembrane region" description="Helical" evidence="1">
    <location>
        <begin position="169"/>
        <end position="193"/>
    </location>
</feature>
<gene>
    <name evidence="2" type="ORF">GW534_03340</name>
</gene>
<reference evidence="2 3" key="1">
    <citation type="submission" date="2020-01" db="EMBL/GenBank/DDBJ databases">
        <title>A novel Bacillus sp. from Pasinler.</title>
        <authorList>
            <person name="Adiguzel A."/>
            <person name="Ay H."/>
            <person name="Baltaci M.O."/>
        </authorList>
    </citation>
    <scope>NUCLEOTIDE SEQUENCE [LARGE SCALE GENOMIC DNA]</scope>
    <source>
        <strain evidence="2 3">P1</strain>
    </source>
</reference>
<dbReference type="Proteomes" id="UP000743899">
    <property type="component" value="Unassembled WGS sequence"/>
</dbReference>
<dbReference type="RefSeq" id="WP_161919692.1">
    <property type="nucleotide sequence ID" value="NZ_JAACYS010000009.1"/>
</dbReference>
<dbReference type="Pfam" id="PF10086">
    <property type="entry name" value="YhfC"/>
    <property type="match status" value="2"/>
</dbReference>
<feature type="transmembrane region" description="Helical" evidence="1">
    <location>
        <begin position="103"/>
        <end position="127"/>
    </location>
</feature>
<feature type="transmembrane region" description="Helical" evidence="1">
    <location>
        <begin position="139"/>
        <end position="162"/>
    </location>
</feature>
<feature type="transmembrane region" description="Helical" evidence="1">
    <location>
        <begin position="6"/>
        <end position="23"/>
    </location>
</feature>